<reference evidence="3" key="1">
    <citation type="submission" date="2024-02" db="EMBL/GenBank/DDBJ databases">
        <authorList>
            <consortium name="ELIXIR-Norway"/>
            <consortium name="Elixir Norway"/>
        </authorList>
    </citation>
    <scope>NUCLEOTIDE SEQUENCE</scope>
</reference>
<protein>
    <recommendedName>
        <fullName evidence="2">GapR-like DNA-binding domain-containing protein</fullName>
    </recommendedName>
</protein>
<proteinExistence type="predicted"/>
<dbReference type="InterPro" id="IPR046367">
    <property type="entry name" value="GapR-like_DNA-bd"/>
</dbReference>
<feature type="coiled-coil region" evidence="1">
    <location>
        <begin position="7"/>
        <end position="41"/>
    </location>
</feature>
<organism evidence="3 4">
    <name type="scientific">Sphagnum jensenii</name>
    <dbReference type="NCBI Taxonomy" id="128206"/>
    <lineage>
        <taxon>Eukaryota</taxon>
        <taxon>Viridiplantae</taxon>
        <taxon>Streptophyta</taxon>
        <taxon>Embryophyta</taxon>
        <taxon>Bryophyta</taxon>
        <taxon>Sphagnophytina</taxon>
        <taxon>Sphagnopsida</taxon>
        <taxon>Sphagnales</taxon>
        <taxon>Sphagnaceae</taxon>
        <taxon>Sphagnum</taxon>
    </lineage>
</organism>
<keyword evidence="4" id="KW-1185">Reference proteome</keyword>
<comment type="caution">
    <text evidence="3">The sequence shown here is derived from an EMBL/GenBank/DDBJ whole genome shotgun (WGS) entry which is preliminary data.</text>
</comment>
<accession>A0ABP0V8Y6</accession>
<sequence>MKIILNGELFEIRLTEYTDRIEKLEEEKKEISDQIATVYQEAESKGFNKKALKQALKMLKLQKEERDLQLELTTQYLEEIG</sequence>
<dbReference type="Pfam" id="PF10073">
    <property type="entry name" value="GapR_DNA-bd"/>
    <property type="match status" value="1"/>
</dbReference>
<evidence type="ECO:0000259" key="2">
    <source>
        <dbReference type="Pfam" id="PF10073"/>
    </source>
</evidence>
<dbReference type="EMBL" id="CAXAQS010000168">
    <property type="protein sequence ID" value="CAK9250421.1"/>
    <property type="molecule type" value="Genomic_DNA"/>
</dbReference>
<keyword evidence="1" id="KW-0175">Coiled coil</keyword>
<evidence type="ECO:0000256" key="1">
    <source>
        <dbReference type="SAM" id="Coils"/>
    </source>
</evidence>
<evidence type="ECO:0000313" key="3">
    <source>
        <dbReference type="EMBL" id="CAK9250421.1"/>
    </source>
</evidence>
<dbReference type="Proteomes" id="UP001497444">
    <property type="component" value="Unassembled WGS sequence"/>
</dbReference>
<name>A0ABP0V8Y6_9BRYO</name>
<gene>
    <name evidence="3" type="ORF">CSSPJE1EN1_LOCUS25799</name>
</gene>
<evidence type="ECO:0000313" key="4">
    <source>
        <dbReference type="Proteomes" id="UP001497444"/>
    </source>
</evidence>
<feature type="domain" description="GapR-like DNA-binding" evidence="2">
    <location>
        <begin position="13"/>
        <end position="81"/>
    </location>
</feature>